<organism evidence="1 2">
    <name type="scientific">Pluteus cervinus</name>
    <dbReference type="NCBI Taxonomy" id="181527"/>
    <lineage>
        <taxon>Eukaryota</taxon>
        <taxon>Fungi</taxon>
        <taxon>Dikarya</taxon>
        <taxon>Basidiomycota</taxon>
        <taxon>Agaricomycotina</taxon>
        <taxon>Agaricomycetes</taxon>
        <taxon>Agaricomycetidae</taxon>
        <taxon>Agaricales</taxon>
        <taxon>Pluteineae</taxon>
        <taxon>Pluteaceae</taxon>
        <taxon>Pluteus</taxon>
    </lineage>
</organism>
<gene>
    <name evidence="1" type="ORF">BDN72DRAFT_849906</name>
</gene>
<name>A0ACD3A6A8_9AGAR</name>
<evidence type="ECO:0000313" key="1">
    <source>
        <dbReference type="EMBL" id="TFK61206.1"/>
    </source>
</evidence>
<keyword evidence="2" id="KW-1185">Reference proteome</keyword>
<evidence type="ECO:0000313" key="2">
    <source>
        <dbReference type="Proteomes" id="UP000308600"/>
    </source>
</evidence>
<protein>
    <submittedName>
        <fullName evidence="1">Uncharacterized protein</fullName>
    </submittedName>
</protein>
<sequence length="183" mass="20936">MWYPSLPFISGFSFTIQILVLATVIPACYFKSTIRYGVLGLVGANYAIKILIPVSQWLFWIFQLVAWAGFYLFFFQRAVEYGFQGLGMMDNLQTGLGMMFGELEKLDRKRKSDDTPEPVKQEMKWPDIPPETEDVDEDDMSARMDMRGGYEEPELSDIGLGNVSDDDFQGGDMGGYDDRWRQS</sequence>
<accession>A0ACD3A6A8</accession>
<dbReference type="EMBL" id="ML208684">
    <property type="protein sequence ID" value="TFK61206.1"/>
    <property type="molecule type" value="Genomic_DNA"/>
</dbReference>
<dbReference type="Proteomes" id="UP000308600">
    <property type="component" value="Unassembled WGS sequence"/>
</dbReference>
<reference evidence="1 2" key="1">
    <citation type="journal article" date="2019" name="Nat. Ecol. Evol.">
        <title>Megaphylogeny resolves global patterns of mushroom evolution.</title>
        <authorList>
            <person name="Varga T."/>
            <person name="Krizsan K."/>
            <person name="Foldi C."/>
            <person name="Dima B."/>
            <person name="Sanchez-Garcia M."/>
            <person name="Sanchez-Ramirez S."/>
            <person name="Szollosi G.J."/>
            <person name="Szarkandi J.G."/>
            <person name="Papp V."/>
            <person name="Albert L."/>
            <person name="Andreopoulos W."/>
            <person name="Angelini C."/>
            <person name="Antonin V."/>
            <person name="Barry K.W."/>
            <person name="Bougher N.L."/>
            <person name="Buchanan P."/>
            <person name="Buyck B."/>
            <person name="Bense V."/>
            <person name="Catcheside P."/>
            <person name="Chovatia M."/>
            <person name="Cooper J."/>
            <person name="Damon W."/>
            <person name="Desjardin D."/>
            <person name="Finy P."/>
            <person name="Geml J."/>
            <person name="Haridas S."/>
            <person name="Hughes K."/>
            <person name="Justo A."/>
            <person name="Karasinski D."/>
            <person name="Kautmanova I."/>
            <person name="Kiss B."/>
            <person name="Kocsube S."/>
            <person name="Kotiranta H."/>
            <person name="LaButti K.M."/>
            <person name="Lechner B.E."/>
            <person name="Liimatainen K."/>
            <person name="Lipzen A."/>
            <person name="Lukacs Z."/>
            <person name="Mihaltcheva S."/>
            <person name="Morgado L.N."/>
            <person name="Niskanen T."/>
            <person name="Noordeloos M.E."/>
            <person name="Ohm R.A."/>
            <person name="Ortiz-Santana B."/>
            <person name="Ovrebo C."/>
            <person name="Racz N."/>
            <person name="Riley R."/>
            <person name="Savchenko A."/>
            <person name="Shiryaev A."/>
            <person name="Soop K."/>
            <person name="Spirin V."/>
            <person name="Szebenyi C."/>
            <person name="Tomsovsky M."/>
            <person name="Tulloss R.E."/>
            <person name="Uehling J."/>
            <person name="Grigoriev I.V."/>
            <person name="Vagvolgyi C."/>
            <person name="Papp T."/>
            <person name="Martin F.M."/>
            <person name="Miettinen O."/>
            <person name="Hibbett D.S."/>
            <person name="Nagy L.G."/>
        </authorList>
    </citation>
    <scope>NUCLEOTIDE SEQUENCE [LARGE SCALE GENOMIC DNA]</scope>
    <source>
        <strain evidence="1 2">NL-1719</strain>
    </source>
</reference>
<proteinExistence type="predicted"/>